<keyword evidence="1" id="KW-1133">Transmembrane helix</keyword>
<protein>
    <recommendedName>
        <fullName evidence="4">Cytochrome C oxidase assembly protein</fullName>
    </recommendedName>
</protein>
<organism evidence="2 3">
    <name type="scientific">Roseinatronobacter bogoriensis subsp. barguzinensis</name>
    <dbReference type="NCBI Taxonomy" id="441209"/>
    <lineage>
        <taxon>Bacteria</taxon>
        <taxon>Pseudomonadati</taxon>
        <taxon>Pseudomonadota</taxon>
        <taxon>Alphaproteobacteria</taxon>
        <taxon>Rhodobacterales</taxon>
        <taxon>Paracoccaceae</taxon>
        <taxon>Roseinatronobacter</taxon>
    </lineage>
</organism>
<feature type="transmembrane region" description="Helical" evidence="1">
    <location>
        <begin position="20"/>
        <end position="39"/>
    </location>
</feature>
<name>A0A2K8KBM0_9RHOB</name>
<dbReference type="Proteomes" id="UP000228948">
    <property type="component" value="Chromosome"/>
</dbReference>
<evidence type="ECO:0000313" key="3">
    <source>
        <dbReference type="Proteomes" id="UP000228948"/>
    </source>
</evidence>
<evidence type="ECO:0008006" key="4">
    <source>
        <dbReference type="Google" id="ProtNLM"/>
    </source>
</evidence>
<proteinExistence type="predicted"/>
<dbReference type="AlphaFoldDB" id="A0A2K8KBM0"/>
<keyword evidence="1" id="KW-0472">Membrane</keyword>
<dbReference type="STRING" id="441209.GCA_001870665_02601"/>
<dbReference type="KEGG" id="rbg:BG454_14090"/>
<reference evidence="2 3" key="1">
    <citation type="submission" date="2017-11" db="EMBL/GenBank/DDBJ databases">
        <title>Revised Sequence and Annotation of the Rhodobaca barguzinensis strain alga05 Genome.</title>
        <authorList>
            <person name="Kopejtka K."/>
            <person name="Tomasch J.M."/>
            <person name="Bunk B."/>
            <person name="Koblizek M."/>
        </authorList>
    </citation>
    <scope>NUCLEOTIDE SEQUENCE [LARGE SCALE GENOMIC DNA]</scope>
    <source>
        <strain evidence="3">alga05</strain>
    </source>
</reference>
<sequence length="66" mass="7407">MAITREHELHRRRSGRNVGLALVLMAFIALVFGLTIAKVSGGSTLQAFDHSYRPALDPDNVRFQQR</sequence>
<dbReference type="EMBL" id="CP024899">
    <property type="protein sequence ID" value="ATX66814.1"/>
    <property type="molecule type" value="Genomic_DNA"/>
</dbReference>
<accession>A0A2K8KBM0</accession>
<dbReference type="RefSeq" id="WP_071481287.1">
    <property type="nucleotide sequence ID" value="NZ_CP024899.1"/>
</dbReference>
<gene>
    <name evidence="2" type="ORF">BG454_14090</name>
</gene>
<keyword evidence="3" id="KW-1185">Reference proteome</keyword>
<evidence type="ECO:0000313" key="2">
    <source>
        <dbReference type="EMBL" id="ATX66814.1"/>
    </source>
</evidence>
<keyword evidence="1" id="KW-0812">Transmembrane</keyword>
<dbReference type="OrthoDB" id="7871759at2"/>
<evidence type="ECO:0000256" key="1">
    <source>
        <dbReference type="SAM" id="Phobius"/>
    </source>
</evidence>